<evidence type="ECO:0000256" key="3">
    <source>
        <dbReference type="ARBA" id="ARBA00023163"/>
    </source>
</evidence>
<dbReference type="PANTHER" id="PTHR43280:SF27">
    <property type="entry name" value="TRANSCRIPTIONAL REGULATOR MTLR"/>
    <property type="match status" value="1"/>
</dbReference>
<dbReference type="OrthoDB" id="9816011at2"/>
<evidence type="ECO:0000313" key="5">
    <source>
        <dbReference type="EMBL" id="TCJ83192.1"/>
    </source>
</evidence>
<dbReference type="SUPFAM" id="SSF46689">
    <property type="entry name" value="Homeodomain-like"/>
    <property type="match status" value="2"/>
</dbReference>
<comment type="caution">
    <text evidence="5">The sequence shown here is derived from an EMBL/GenBank/DDBJ whole genome shotgun (WGS) entry which is preliminary data.</text>
</comment>
<keyword evidence="3" id="KW-0804">Transcription</keyword>
<dbReference type="Gene3D" id="2.60.120.10">
    <property type="entry name" value="Jelly Rolls"/>
    <property type="match status" value="1"/>
</dbReference>
<gene>
    <name evidence="5" type="ORF">EV695_3930</name>
</gene>
<keyword evidence="1" id="KW-0805">Transcription regulation</keyword>
<dbReference type="SUPFAM" id="SSF51182">
    <property type="entry name" value="RmlC-like cupins"/>
    <property type="match status" value="1"/>
</dbReference>
<dbReference type="InterPro" id="IPR014710">
    <property type="entry name" value="RmlC-like_jellyroll"/>
</dbReference>
<dbReference type="PROSITE" id="PS00041">
    <property type="entry name" value="HTH_ARAC_FAMILY_1"/>
    <property type="match status" value="1"/>
</dbReference>
<dbReference type="PROSITE" id="PS01124">
    <property type="entry name" value="HTH_ARAC_FAMILY_2"/>
    <property type="match status" value="1"/>
</dbReference>
<evidence type="ECO:0000256" key="2">
    <source>
        <dbReference type="ARBA" id="ARBA00023125"/>
    </source>
</evidence>
<dbReference type="InterPro" id="IPR011051">
    <property type="entry name" value="RmlC_Cupin_sf"/>
</dbReference>
<dbReference type="Pfam" id="PF12833">
    <property type="entry name" value="HTH_18"/>
    <property type="match status" value="1"/>
</dbReference>
<dbReference type="SMART" id="SM00342">
    <property type="entry name" value="HTH_ARAC"/>
    <property type="match status" value="1"/>
</dbReference>
<dbReference type="RefSeq" id="WP_131907668.1">
    <property type="nucleotide sequence ID" value="NZ_BAAAFU010000007.1"/>
</dbReference>
<feature type="domain" description="HTH araC/xylS-type" evidence="4">
    <location>
        <begin position="200"/>
        <end position="298"/>
    </location>
</feature>
<dbReference type="InterPro" id="IPR018060">
    <property type="entry name" value="HTH_AraC"/>
</dbReference>
<name>A0A4R1ETD6_9GAMM</name>
<dbReference type="CDD" id="cd06976">
    <property type="entry name" value="cupin_MtlR-like_N"/>
    <property type="match status" value="1"/>
</dbReference>
<dbReference type="InterPro" id="IPR009057">
    <property type="entry name" value="Homeodomain-like_sf"/>
</dbReference>
<evidence type="ECO:0000259" key="4">
    <source>
        <dbReference type="PROSITE" id="PS01124"/>
    </source>
</evidence>
<evidence type="ECO:0000313" key="6">
    <source>
        <dbReference type="Proteomes" id="UP000294887"/>
    </source>
</evidence>
<sequence length="305" mass="35283">MRNNASKYTPSLEQDFQRNSTLGYEPEGSYGFLRCLEHGAPNDLIRWHHHEEYELHLITSTKGKMFVGDYIGTFKPGNLVLTGPRLPHNWISTEIPKEGVARRDFVLQFLGEPLRKASDLIPELQQAMPLLTRAKNGIEFFGISDFTERQLSLIKNSSGLRRFNAFLELMLTLSEHNDYQLLSNTQIQSFDNDASMRRISEVVDYITENYSSQFSMADIAKRTGMDSSQFSRYFSKASGNTFTGFVNRLRINKACQLLMETDQYISTICYHVGYNNVANFNRRFIEIKNMTPSDFRKQSKNRFKQ</sequence>
<dbReference type="AlphaFoldDB" id="A0A4R1ETD6"/>
<protein>
    <submittedName>
        <fullName evidence="5">AraC-like DNA-binding protein</fullName>
    </submittedName>
</protein>
<accession>A0A4R1ETD6</accession>
<proteinExistence type="predicted"/>
<dbReference type="EMBL" id="SMFQ01000005">
    <property type="protein sequence ID" value="TCJ83192.1"/>
    <property type="molecule type" value="Genomic_DNA"/>
</dbReference>
<dbReference type="Proteomes" id="UP000294887">
    <property type="component" value="Unassembled WGS sequence"/>
</dbReference>
<reference evidence="5 6" key="1">
    <citation type="submission" date="2019-03" db="EMBL/GenBank/DDBJ databases">
        <title>Genomic Encyclopedia of Type Strains, Phase IV (KMG-IV): sequencing the most valuable type-strain genomes for metagenomic binning, comparative biology and taxonomic classification.</title>
        <authorList>
            <person name="Goeker M."/>
        </authorList>
    </citation>
    <scope>NUCLEOTIDE SEQUENCE [LARGE SCALE GENOMIC DNA]</scope>
    <source>
        <strain evidence="5 6">DSM 24830</strain>
    </source>
</reference>
<dbReference type="InterPro" id="IPR018062">
    <property type="entry name" value="HTH_AraC-typ_CS"/>
</dbReference>
<dbReference type="GO" id="GO:0003700">
    <property type="term" value="F:DNA-binding transcription factor activity"/>
    <property type="evidence" value="ECO:0007669"/>
    <property type="project" value="InterPro"/>
</dbReference>
<dbReference type="PANTHER" id="PTHR43280">
    <property type="entry name" value="ARAC-FAMILY TRANSCRIPTIONAL REGULATOR"/>
    <property type="match status" value="1"/>
</dbReference>
<evidence type="ECO:0000256" key="1">
    <source>
        <dbReference type="ARBA" id="ARBA00023015"/>
    </source>
</evidence>
<keyword evidence="2 5" id="KW-0238">DNA-binding</keyword>
<organism evidence="5 6">
    <name type="scientific">Cocleimonas flava</name>
    <dbReference type="NCBI Taxonomy" id="634765"/>
    <lineage>
        <taxon>Bacteria</taxon>
        <taxon>Pseudomonadati</taxon>
        <taxon>Pseudomonadota</taxon>
        <taxon>Gammaproteobacteria</taxon>
        <taxon>Thiotrichales</taxon>
        <taxon>Thiotrichaceae</taxon>
        <taxon>Cocleimonas</taxon>
    </lineage>
</organism>
<dbReference type="GO" id="GO:0043565">
    <property type="term" value="F:sequence-specific DNA binding"/>
    <property type="evidence" value="ECO:0007669"/>
    <property type="project" value="InterPro"/>
</dbReference>
<keyword evidence="6" id="KW-1185">Reference proteome</keyword>
<dbReference type="Gene3D" id="1.10.10.60">
    <property type="entry name" value="Homeodomain-like"/>
    <property type="match status" value="2"/>
</dbReference>